<feature type="domain" description="Response regulatory" evidence="7">
    <location>
        <begin position="7"/>
        <end position="123"/>
    </location>
</feature>
<dbReference type="SMART" id="SM00448">
    <property type="entry name" value="REC"/>
    <property type="match status" value="1"/>
</dbReference>
<dbReference type="PROSITE" id="PS50043">
    <property type="entry name" value="HTH_LUXR_2"/>
    <property type="match status" value="1"/>
</dbReference>
<evidence type="ECO:0000256" key="2">
    <source>
        <dbReference type="ARBA" id="ARBA00023015"/>
    </source>
</evidence>
<dbReference type="SUPFAM" id="SSF46894">
    <property type="entry name" value="C-terminal effector domain of the bipartite response regulators"/>
    <property type="match status" value="1"/>
</dbReference>
<dbReference type="InterPro" id="IPR039420">
    <property type="entry name" value="WalR-like"/>
</dbReference>
<accession>A0A3E1NIX0</accession>
<dbReference type="PROSITE" id="PS00622">
    <property type="entry name" value="HTH_LUXR_1"/>
    <property type="match status" value="1"/>
</dbReference>
<dbReference type="CDD" id="cd06170">
    <property type="entry name" value="LuxR_C_like"/>
    <property type="match status" value="1"/>
</dbReference>
<dbReference type="SMART" id="SM00421">
    <property type="entry name" value="HTH_LUXR"/>
    <property type="match status" value="1"/>
</dbReference>
<dbReference type="EMBL" id="QTJU01000004">
    <property type="protein sequence ID" value="RFM27883.1"/>
    <property type="molecule type" value="Genomic_DNA"/>
</dbReference>
<evidence type="ECO:0000259" key="6">
    <source>
        <dbReference type="PROSITE" id="PS50043"/>
    </source>
</evidence>
<evidence type="ECO:0000256" key="5">
    <source>
        <dbReference type="PROSITE-ProRule" id="PRU00169"/>
    </source>
</evidence>
<name>A0A3E1NIX0_9BACT</name>
<dbReference type="Pfam" id="PF00196">
    <property type="entry name" value="GerE"/>
    <property type="match status" value="1"/>
</dbReference>
<keyword evidence="3 8" id="KW-0238">DNA-binding</keyword>
<keyword evidence="9" id="KW-1185">Reference proteome</keyword>
<evidence type="ECO:0000313" key="9">
    <source>
        <dbReference type="Proteomes" id="UP000261284"/>
    </source>
</evidence>
<dbReference type="InterPro" id="IPR058245">
    <property type="entry name" value="NreC/VraR/RcsB-like_REC"/>
</dbReference>
<dbReference type="GO" id="GO:0000160">
    <property type="term" value="P:phosphorelay signal transduction system"/>
    <property type="evidence" value="ECO:0007669"/>
    <property type="project" value="InterPro"/>
</dbReference>
<proteinExistence type="predicted"/>
<dbReference type="PRINTS" id="PR00038">
    <property type="entry name" value="HTHLUXR"/>
</dbReference>
<dbReference type="InterPro" id="IPR001789">
    <property type="entry name" value="Sig_transdc_resp-reg_receiver"/>
</dbReference>
<evidence type="ECO:0000313" key="8">
    <source>
        <dbReference type="EMBL" id="RFM27883.1"/>
    </source>
</evidence>
<dbReference type="PANTHER" id="PTHR43214">
    <property type="entry name" value="TWO-COMPONENT RESPONSE REGULATOR"/>
    <property type="match status" value="1"/>
</dbReference>
<protein>
    <submittedName>
        <fullName evidence="8">DNA-binding response regulator</fullName>
    </submittedName>
</protein>
<feature type="modified residue" description="4-aspartylphosphate" evidence="5">
    <location>
        <position position="58"/>
    </location>
</feature>
<evidence type="ECO:0000259" key="7">
    <source>
        <dbReference type="PROSITE" id="PS50110"/>
    </source>
</evidence>
<reference evidence="8 9" key="1">
    <citation type="submission" date="2018-08" db="EMBL/GenBank/DDBJ databases">
        <title>Chitinophagaceae sp. K23C18032701, a novel bacterium isolated from forest soil.</title>
        <authorList>
            <person name="Wang C."/>
        </authorList>
    </citation>
    <scope>NUCLEOTIDE SEQUENCE [LARGE SCALE GENOMIC DNA]</scope>
    <source>
        <strain evidence="8 9">K23C18032701</strain>
    </source>
</reference>
<evidence type="ECO:0000256" key="4">
    <source>
        <dbReference type="ARBA" id="ARBA00023163"/>
    </source>
</evidence>
<gene>
    <name evidence="8" type="ORF">DXN05_12665</name>
</gene>
<dbReference type="Pfam" id="PF00072">
    <property type="entry name" value="Response_reg"/>
    <property type="match status" value="1"/>
</dbReference>
<dbReference type="InterPro" id="IPR000792">
    <property type="entry name" value="Tscrpt_reg_LuxR_C"/>
</dbReference>
<dbReference type="Proteomes" id="UP000261284">
    <property type="component" value="Unassembled WGS sequence"/>
</dbReference>
<dbReference type="OrthoDB" id="9797341at2"/>
<keyword evidence="4" id="KW-0804">Transcription</keyword>
<evidence type="ECO:0000256" key="1">
    <source>
        <dbReference type="ARBA" id="ARBA00022553"/>
    </source>
</evidence>
<feature type="domain" description="HTH luxR-type" evidence="6">
    <location>
        <begin position="144"/>
        <end position="209"/>
    </location>
</feature>
<comment type="caution">
    <text evidence="8">The sequence shown here is derived from an EMBL/GenBank/DDBJ whole genome shotgun (WGS) entry which is preliminary data.</text>
</comment>
<keyword evidence="2" id="KW-0805">Transcription regulation</keyword>
<organism evidence="8 9">
    <name type="scientific">Deminuibacter soli</name>
    <dbReference type="NCBI Taxonomy" id="2291815"/>
    <lineage>
        <taxon>Bacteria</taxon>
        <taxon>Pseudomonadati</taxon>
        <taxon>Bacteroidota</taxon>
        <taxon>Chitinophagia</taxon>
        <taxon>Chitinophagales</taxon>
        <taxon>Chitinophagaceae</taxon>
        <taxon>Deminuibacter</taxon>
    </lineage>
</organism>
<dbReference type="GO" id="GO:0003677">
    <property type="term" value="F:DNA binding"/>
    <property type="evidence" value="ECO:0007669"/>
    <property type="project" value="UniProtKB-KW"/>
</dbReference>
<dbReference type="PROSITE" id="PS50110">
    <property type="entry name" value="RESPONSE_REGULATORY"/>
    <property type="match status" value="1"/>
</dbReference>
<dbReference type="PANTHER" id="PTHR43214:SF41">
    <property type="entry name" value="NITRATE_NITRITE RESPONSE REGULATOR PROTEIN NARP"/>
    <property type="match status" value="1"/>
</dbReference>
<dbReference type="SUPFAM" id="SSF52172">
    <property type="entry name" value="CheY-like"/>
    <property type="match status" value="1"/>
</dbReference>
<dbReference type="Gene3D" id="3.40.50.2300">
    <property type="match status" value="1"/>
</dbReference>
<dbReference type="InterPro" id="IPR011006">
    <property type="entry name" value="CheY-like_superfamily"/>
</dbReference>
<keyword evidence="1 5" id="KW-0597">Phosphoprotein</keyword>
<sequence>MQDKWIQLAVVDDHPIVLHGLERLFAQEPHISIAGFFTTGAAFIDFMADNEVQVVLLDIALPDINGAELCRKIKQLSPATCVLAFSSHSERAVIMQLLQNGASGYLLKNIAAPELMQCLEEALNGQITFSTEVKKIMARPSAGELEPVLPLTKREKQILHLIADGKTNAAIAAVLLLSVLTVETHRKNLMQKFGVKNAAALIKAATQHQLL</sequence>
<dbReference type="AlphaFoldDB" id="A0A3E1NIX0"/>
<dbReference type="CDD" id="cd17535">
    <property type="entry name" value="REC_NarL-like"/>
    <property type="match status" value="1"/>
</dbReference>
<dbReference type="GO" id="GO:0006355">
    <property type="term" value="P:regulation of DNA-templated transcription"/>
    <property type="evidence" value="ECO:0007669"/>
    <property type="project" value="InterPro"/>
</dbReference>
<dbReference type="InterPro" id="IPR016032">
    <property type="entry name" value="Sig_transdc_resp-reg_C-effctor"/>
</dbReference>
<evidence type="ECO:0000256" key="3">
    <source>
        <dbReference type="ARBA" id="ARBA00023125"/>
    </source>
</evidence>